<evidence type="ECO:0000313" key="1">
    <source>
        <dbReference type="EMBL" id="MFN0291603.1"/>
    </source>
</evidence>
<organism evidence="1 2">
    <name type="scientific">Pedobacter helvus</name>
    <dbReference type="NCBI Taxonomy" id="2563444"/>
    <lineage>
        <taxon>Bacteria</taxon>
        <taxon>Pseudomonadati</taxon>
        <taxon>Bacteroidota</taxon>
        <taxon>Sphingobacteriia</taxon>
        <taxon>Sphingobacteriales</taxon>
        <taxon>Sphingobacteriaceae</taxon>
        <taxon>Pedobacter</taxon>
    </lineage>
</organism>
<dbReference type="Gene3D" id="1.25.40.390">
    <property type="match status" value="1"/>
</dbReference>
<protein>
    <submittedName>
        <fullName evidence="1">SusD/RagB family nutrient-binding outer membrane lipoprotein</fullName>
    </submittedName>
</protein>
<evidence type="ECO:0000313" key="2">
    <source>
        <dbReference type="Proteomes" id="UP001517367"/>
    </source>
</evidence>
<dbReference type="Pfam" id="PF12771">
    <property type="entry name" value="SusD-like_2"/>
    <property type="match status" value="1"/>
</dbReference>
<dbReference type="InterPro" id="IPR011990">
    <property type="entry name" value="TPR-like_helical_dom_sf"/>
</dbReference>
<gene>
    <name evidence="1" type="ORF">E5L68_009360</name>
</gene>
<name>A0ABW9JK79_9SPHI</name>
<dbReference type="InterPro" id="IPR041662">
    <property type="entry name" value="SusD-like_2"/>
</dbReference>
<proteinExistence type="predicted"/>
<dbReference type="Proteomes" id="UP001517367">
    <property type="component" value="Unassembled WGS sequence"/>
</dbReference>
<keyword evidence="1" id="KW-0449">Lipoprotein</keyword>
<dbReference type="RefSeq" id="WP_138728197.1">
    <property type="nucleotide sequence ID" value="NZ_SRMP02000012.1"/>
</dbReference>
<reference evidence="1 2" key="1">
    <citation type="submission" date="2024-12" db="EMBL/GenBank/DDBJ databases">
        <authorList>
            <person name="Hu S."/>
        </authorList>
    </citation>
    <scope>NUCLEOTIDE SEQUENCE [LARGE SCALE GENOMIC DNA]</scope>
    <source>
        <strain evidence="1 2">P-25</strain>
    </source>
</reference>
<dbReference type="EMBL" id="SRMP02000012">
    <property type="protein sequence ID" value="MFN0291603.1"/>
    <property type="molecule type" value="Genomic_DNA"/>
</dbReference>
<dbReference type="PROSITE" id="PS51257">
    <property type="entry name" value="PROKAR_LIPOPROTEIN"/>
    <property type="match status" value="1"/>
</dbReference>
<sequence length="503" mass="55355">MKKLSYLIIGLLTVSLVSCKKDFFDVNKNPNSPTTSSMTPELLLPRALHLTAARMSVSMDYSAHWTGYWARGGNFGPSNPQEDYAITNDYQAGQWSGWYDLLFDVDQMEKKSIETNQPFYTGIAKVLKSIGFMYLVDQYNNVPYSKAFDLANNILPTYDKGDVIYADLINQLDQAVVLFKGINSANIASNAGISTADIVYKGNATNWIKFANTQRLKLLLRQSQVSGFNGAAEVAKIVTNGGGFIGTGETASVQPTYVVDNGKQNPFWNAYKRLYTGAIADDFNRANNYVLGKFRNNNDIRYQYFFSAATTPVSGNTYYGYNFGEILPSSDPYKSINSSDVAGPGLAKSAGQPQWFFTSVESLFLQAEATQRGWLSGNAEAAYRAAVTESFAYLGVPSATVAATTYLDSARPIVDWGTATDKISLIAMQQYLALTGINNFEAYSNYRRLGVPNDLPLSLAPGRSGRVIPKRLLYPTSEYNYNAAAVRAEGTIDAQTATVFWDK</sequence>
<accession>A0ABW9JK79</accession>
<comment type="caution">
    <text evidence="1">The sequence shown here is derived from an EMBL/GenBank/DDBJ whole genome shotgun (WGS) entry which is preliminary data.</text>
</comment>
<keyword evidence="2" id="KW-1185">Reference proteome</keyword>
<dbReference type="SUPFAM" id="SSF48452">
    <property type="entry name" value="TPR-like"/>
    <property type="match status" value="1"/>
</dbReference>